<keyword evidence="1" id="KW-0812">Transmembrane</keyword>
<reference evidence="2 3" key="1">
    <citation type="submission" date="2011-01" db="EMBL/GenBank/DDBJ databases">
        <title>Complete sequence of Pseudoxanthomonas suwonensis 11-1.</title>
        <authorList>
            <consortium name="US DOE Joint Genome Institute"/>
            <person name="Lucas S."/>
            <person name="Copeland A."/>
            <person name="Lapidus A."/>
            <person name="Cheng J.-F."/>
            <person name="Goodwin L."/>
            <person name="Pitluck S."/>
            <person name="Teshima H."/>
            <person name="Detter J.C."/>
            <person name="Han C."/>
            <person name="Tapia R."/>
            <person name="Land M."/>
            <person name="Hauser L."/>
            <person name="Kyrpides N."/>
            <person name="Ivanova N."/>
            <person name="Ovchinnikova G."/>
            <person name="Siebers A.K."/>
            <person name="Allgaier M."/>
            <person name="Thelen M.P."/>
            <person name="Hugenholtz P."/>
            <person name="Gladden J."/>
            <person name="Woyke T."/>
        </authorList>
    </citation>
    <scope>NUCLEOTIDE SEQUENCE [LARGE SCALE GENOMIC DNA]</scope>
    <source>
        <strain evidence="3">11-1</strain>
    </source>
</reference>
<evidence type="ECO:0000256" key="1">
    <source>
        <dbReference type="SAM" id="Phobius"/>
    </source>
</evidence>
<dbReference type="Proteomes" id="UP000008632">
    <property type="component" value="Chromosome"/>
</dbReference>
<organism evidence="2 3">
    <name type="scientific">Pseudoxanthomonas suwonensis (strain 11-1)</name>
    <dbReference type="NCBI Taxonomy" id="743721"/>
    <lineage>
        <taxon>Bacteria</taxon>
        <taxon>Pseudomonadati</taxon>
        <taxon>Pseudomonadota</taxon>
        <taxon>Gammaproteobacteria</taxon>
        <taxon>Lysobacterales</taxon>
        <taxon>Lysobacteraceae</taxon>
        <taxon>Pseudoxanthomonas</taxon>
    </lineage>
</organism>
<keyword evidence="1" id="KW-0472">Membrane</keyword>
<dbReference type="STRING" id="743721.Psesu_2577"/>
<dbReference type="AlphaFoldDB" id="E6WWD2"/>
<protein>
    <submittedName>
        <fullName evidence="2">Uncharacterized protein</fullName>
    </submittedName>
</protein>
<dbReference type="EMBL" id="CP002446">
    <property type="protein sequence ID" value="ADV28409.1"/>
    <property type="molecule type" value="Genomic_DNA"/>
</dbReference>
<evidence type="ECO:0000313" key="2">
    <source>
        <dbReference type="EMBL" id="ADV28409.1"/>
    </source>
</evidence>
<proteinExistence type="predicted"/>
<keyword evidence="3" id="KW-1185">Reference proteome</keyword>
<name>E6WWD2_PSEUU</name>
<feature type="transmembrane region" description="Helical" evidence="1">
    <location>
        <begin position="6"/>
        <end position="25"/>
    </location>
</feature>
<evidence type="ECO:0000313" key="3">
    <source>
        <dbReference type="Proteomes" id="UP000008632"/>
    </source>
</evidence>
<dbReference type="HOGENOM" id="CLU_3398073_0_0_6"/>
<sequence>MSLTPVFVFLAIGLAAIVGLGTYALRRERSR</sequence>
<dbReference type="KEGG" id="psu:Psesu_2577"/>
<keyword evidence="1" id="KW-1133">Transmembrane helix</keyword>
<accession>E6WWD2</accession>
<gene>
    <name evidence="2" type="ordered locus">Psesu_2577</name>
</gene>